<evidence type="ECO:0000313" key="2">
    <source>
        <dbReference type="EMBL" id="GGF35533.1"/>
    </source>
</evidence>
<proteinExistence type="predicted"/>
<reference evidence="3" key="1">
    <citation type="journal article" date="2019" name="Int. J. Syst. Evol. Microbiol.">
        <title>The Global Catalogue of Microorganisms (GCM) 10K type strain sequencing project: providing services to taxonomists for standard genome sequencing and annotation.</title>
        <authorList>
            <consortium name="The Broad Institute Genomics Platform"/>
            <consortium name="The Broad Institute Genome Sequencing Center for Infectious Disease"/>
            <person name="Wu L."/>
            <person name="Ma J."/>
        </authorList>
    </citation>
    <scope>NUCLEOTIDE SEQUENCE [LARGE SCALE GENOMIC DNA]</scope>
    <source>
        <strain evidence="3">CCM 7855</strain>
    </source>
</reference>
<gene>
    <name evidence="2" type="ORF">GCM10007298_34170</name>
</gene>
<organism evidence="2 3">
    <name type="scientific">Williamsia phyllosphaerae</name>
    <dbReference type="NCBI Taxonomy" id="885042"/>
    <lineage>
        <taxon>Bacteria</taxon>
        <taxon>Bacillati</taxon>
        <taxon>Actinomycetota</taxon>
        <taxon>Actinomycetes</taxon>
        <taxon>Mycobacteriales</taxon>
        <taxon>Nocardiaceae</taxon>
        <taxon>Williamsia</taxon>
    </lineage>
</organism>
<evidence type="ECO:0000313" key="3">
    <source>
        <dbReference type="Proteomes" id="UP000632454"/>
    </source>
</evidence>
<comment type="caution">
    <text evidence="2">The sequence shown here is derived from an EMBL/GenBank/DDBJ whole genome shotgun (WGS) entry which is preliminary data.</text>
</comment>
<evidence type="ECO:0000256" key="1">
    <source>
        <dbReference type="SAM" id="MobiDB-lite"/>
    </source>
</evidence>
<sequence>MSERSAIIGFMENLPETTDPSADLSIDVEDDGVLVMGTPELIDSYIARLREVTNNEVSDSAISKSDLGTIAGVAAGAANATAQHGRYVKIAKESMKLVQASKMVPAKNVPGNYFRATTVGAGNKFSGQIVWKPLVGSPARLASIQMIAIQMALTTALADVQKAVAKVEDKVDDLLALSKAQMVGDIVGSHSYLKRLVTEVRTNGSLPNSDWEAVASLGPSLEKGLERIRSYVGATVGKLDPEMSVSKRAARIETAVAENRLGESLQLLIVAEQTLYYWQHLRLRRVMDTEPQHRESVHSSVQSILTTQGRLDAELWSQLHTRLNGFDKVKPLEIGRFWDISTLKTNTVRLQADLEDFRQARAGQLQEWDRYDTPGIGDAMNEIGTIATHAWNRGSTLTASGLRGLADLLDSPEDKSEKVIVQTDSEVGTAPQTNQRAE</sequence>
<protein>
    <submittedName>
        <fullName evidence="2">Uncharacterized protein</fullName>
    </submittedName>
</protein>
<feature type="region of interest" description="Disordered" evidence="1">
    <location>
        <begin position="413"/>
        <end position="438"/>
    </location>
</feature>
<name>A0ABQ1V385_9NOCA</name>
<keyword evidence="3" id="KW-1185">Reference proteome</keyword>
<dbReference type="Proteomes" id="UP000632454">
    <property type="component" value="Unassembled WGS sequence"/>
</dbReference>
<accession>A0ABQ1V385</accession>
<feature type="compositionally biased region" description="Polar residues" evidence="1">
    <location>
        <begin position="422"/>
        <end position="438"/>
    </location>
</feature>
<dbReference type="EMBL" id="BMCS01000002">
    <property type="protein sequence ID" value="GGF35533.1"/>
    <property type="molecule type" value="Genomic_DNA"/>
</dbReference>